<accession>A0A238X9V8</accession>
<dbReference type="InterPro" id="IPR039375">
    <property type="entry name" value="NodN-like"/>
</dbReference>
<dbReference type="SUPFAM" id="SSF54637">
    <property type="entry name" value="Thioesterase/thiol ester dehydrase-isomerase"/>
    <property type="match status" value="1"/>
</dbReference>
<evidence type="ECO:0000259" key="2">
    <source>
        <dbReference type="Pfam" id="PF01575"/>
    </source>
</evidence>
<sequence length="156" mass="17211">MITENPMPRTVKLAELAALVGEDLGHSRWLTVDQRRIDTFADATDDHQWIHVDTDAAKDGPFGRTIAHGHLTLSLLIPLWSELLDVRNATTKINYGLDRVRFPAPVPSGARIRLQAVIDEVTEIHGGVQLVADAVIHAERGSKPVCVARPVLRYLA</sequence>
<dbReference type="Gene3D" id="3.10.129.10">
    <property type="entry name" value="Hotdog Thioesterase"/>
    <property type="match status" value="1"/>
</dbReference>
<feature type="domain" description="MaoC-like" evidence="2">
    <location>
        <begin position="18"/>
        <end position="127"/>
    </location>
</feature>
<comment type="similarity">
    <text evidence="1">Belongs to the enoyl-CoA hydratase/isomerase family.</text>
</comment>
<dbReference type="PANTHER" id="PTHR42993">
    <property type="entry name" value="MAOC-LIKE DEHYDRATASE DOMAIN-CONTAINING PROTEIN"/>
    <property type="match status" value="1"/>
</dbReference>
<protein>
    <submittedName>
        <fullName evidence="3">Acyl dehydratase</fullName>
    </submittedName>
</protein>
<dbReference type="CDD" id="cd03450">
    <property type="entry name" value="NodN"/>
    <property type="match status" value="1"/>
</dbReference>
<keyword evidence="4" id="KW-1185">Reference proteome</keyword>
<evidence type="ECO:0000256" key="1">
    <source>
        <dbReference type="ARBA" id="ARBA00005254"/>
    </source>
</evidence>
<proteinExistence type="inferred from homology"/>
<evidence type="ECO:0000313" key="4">
    <source>
        <dbReference type="Proteomes" id="UP000198420"/>
    </source>
</evidence>
<gene>
    <name evidence="3" type="ORF">SAMN06265355_10489</name>
</gene>
<dbReference type="AlphaFoldDB" id="A0A238X9V8"/>
<organism evidence="3 4">
    <name type="scientific">Actinomadura mexicana</name>
    <dbReference type="NCBI Taxonomy" id="134959"/>
    <lineage>
        <taxon>Bacteria</taxon>
        <taxon>Bacillati</taxon>
        <taxon>Actinomycetota</taxon>
        <taxon>Actinomycetes</taxon>
        <taxon>Streptosporangiales</taxon>
        <taxon>Thermomonosporaceae</taxon>
        <taxon>Actinomadura</taxon>
    </lineage>
</organism>
<name>A0A238X9V8_9ACTN</name>
<dbReference type="Proteomes" id="UP000198420">
    <property type="component" value="Unassembled WGS sequence"/>
</dbReference>
<evidence type="ECO:0000313" key="3">
    <source>
        <dbReference type="EMBL" id="SNR55351.1"/>
    </source>
</evidence>
<dbReference type="Pfam" id="PF01575">
    <property type="entry name" value="MaoC_dehydratas"/>
    <property type="match status" value="1"/>
</dbReference>
<dbReference type="InterPro" id="IPR002539">
    <property type="entry name" value="MaoC-like_dom"/>
</dbReference>
<dbReference type="InterPro" id="IPR029069">
    <property type="entry name" value="HotDog_dom_sf"/>
</dbReference>
<dbReference type="EMBL" id="FZNP01000004">
    <property type="protein sequence ID" value="SNR55351.1"/>
    <property type="molecule type" value="Genomic_DNA"/>
</dbReference>
<reference evidence="4" key="1">
    <citation type="submission" date="2017-06" db="EMBL/GenBank/DDBJ databases">
        <authorList>
            <person name="Varghese N."/>
            <person name="Submissions S."/>
        </authorList>
    </citation>
    <scope>NUCLEOTIDE SEQUENCE [LARGE SCALE GENOMIC DNA]</scope>
    <source>
        <strain evidence="4">DSM 44485</strain>
    </source>
</reference>
<dbReference type="PANTHER" id="PTHR42993:SF1">
    <property type="entry name" value="MAOC-LIKE DEHYDRATASE DOMAIN-CONTAINING PROTEIN"/>
    <property type="match status" value="1"/>
</dbReference>